<protein>
    <recommendedName>
        <fullName evidence="2">EF-hand domain-containing protein</fullName>
    </recommendedName>
</protein>
<dbReference type="EMBL" id="BQFW01000012">
    <property type="protein sequence ID" value="GJJ76797.1"/>
    <property type="molecule type" value="Genomic_DNA"/>
</dbReference>
<dbReference type="SUPFAM" id="SSF47473">
    <property type="entry name" value="EF-hand"/>
    <property type="match status" value="1"/>
</dbReference>
<reference evidence="3" key="1">
    <citation type="submission" date="2021-11" db="EMBL/GenBank/DDBJ databases">
        <authorList>
            <person name="Herlambang A."/>
            <person name="Guo Y."/>
            <person name="Takashima Y."/>
            <person name="Nishizawa T."/>
        </authorList>
    </citation>
    <scope>NUCLEOTIDE SEQUENCE</scope>
    <source>
        <strain evidence="3">E1425</strain>
    </source>
</reference>
<evidence type="ECO:0000256" key="1">
    <source>
        <dbReference type="ARBA" id="ARBA00022837"/>
    </source>
</evidence>
<name>A0A9P3HHN4_9FUNG</name>
<comment type="caution">
    <text evidence="3">The sequence shown here is derived from an EMBL/GenBank/DDBJ whole genome shotgun (WGS) entry which is preliminary data.</text>
</comment>
<sequence length="89" mass="10203">MSPAVLQHEIPFNADELELMKTLFRDHDHDQDGTLELCEVHAIIDSMEYSVSDQSVANAIHGFDVKNPRNLTYQEFLIVMRDVVPPDHL</sequence>
<dbReference type="InterPro" id="IPR002048">
    <property type="entry name" value="EF_hand_dom"/>
</dbReference>
<reference evidence="3" key="2">
    <citation type="journal article" date="2022" name="Microbiol. Resour. Announc.">
        <title>Whole-Genome Sequence of Entomortierella parvispora E1425, a Mucoromycotan Fungus Associated with Burkholderiaceae-Related Endosymbiotic Bacteria.</title>
        <authorList>
            <person name="Herlambang A."/>
            <person name="Guo Y."/>
            <person name="Takashima Y."/>
            <person name="Narisawa K."/>
            <person name="Ohta H."/>
            <person name="Nishizawa T."/>
        </authorList>
    </citation>
    <scope>NUCLEOTIDE SEQUENCE</scope>
    <source>
        <strain evidence="3">E1425</strain>
    </source>
</reference>
<dbReference type="InterPro" id="IPR018247">
    <property type="entry name" value="EF_Hand_1_Ca_BS"/>
</dbReference>
<dbReference type="Pfam" id="PF13499">
    <property type="entry name" value="EF-hand_7"/>
    <property type="match status" value="1"/>
</dbReference>
<dbReference type="AlphaFoldDB" id="A0A9P3HHN4"/>
<dbReference type="Proteomes" id="UP000827284">
    <property type="component" value="Unassembled WGS sequence"/>
</dbReference>
<accession>A0A9P3HHN4</accession>
<gene>
    <name evidence="3" type="ORF">EMPS_09156</name>
</gene>
<dbReference type="PROSITE" id="PS50222">
    <property type="entry name" value="EF_HAND_2"/>
    <property type="match status" value="1"/>
</dbReference>
<dbReference type="PROSITE" id="PS00018">
    <property type="entry name" value="EF_HAND_1"/>
    <property type="match status" value="1"/>
</dbReference>
<keyword evidence="4" id="KW-1185">Reference proteome</keyword>
<keyword evidence="1" id="KW-0106">Calcium</keyword>
<dbReference type="Gene3D" id="1.10.238.10">
    <property type="entry name" value="EF-hand"/>
    <property type="match status" value="1"/>
</dbReference>
<evidence type="ECO:0000313" key="4">
    <source>
        <dbReference type="Proteomes" id="UP000827284"/>
    </source>
</evidence>
<dbReference type="InterPro" id="IPR011992">
    <property type="entry name" value="EF-hand-dom_pair"/>
</dbReference>
<organism evidence="3 4">
    <name type="scientific">Entomortierella parvispora</name>
    <dbReference type="NCBI Taxonomy" id="205924"/>
    <lineage>
        <taxon>Eukaryota</taxon>
        <taxon>Fungi</taxon>
        <taxon>Fungi incertae sedis</taxon>
        <taxon>Mucoromycota</taxon>
        <taxon>Mortierellomycotina</taxon>
        <taxon>Mortierellomycetes</taxon>
        <taxon>Mortierellales</taxon>
        <taxon>Mortierellaceae</taxon>
        <taxon>Entomortierella</taxon>
    </lineage>
</organism>
<evidence type="ECO:0000259" key="2">
    <source>
        <dbReference type="PROSITE" id="PS50222"/>
    </source>
</evidence>
<feature type="domain" description="EF-hand" evidence="2">
    <location>
        <begin position="15"/>
        <end position="50"/>
    </location>
</feature>
<proteinExistence type="predicted"/>
<dbReference type="GO" id="GO:0005509">
    <property type="term" value="F:calcium ion binding"/>
    <property type="evidence" value="ECO:0007669"/>
    <property type="project" value="InterPro"/>
</dbReference>
<evidence type="ECO:0000313" key="3">
    <source>
        <dbReference type="EMBL" id="GJJ76797.1"/>
    </source>
</evidence>